<dbReference type="Gene3D" id="4.10.240.10">
    <property type="entry name" value="Zn(2)-C6 fungal-type DNA-binding domain"/>
    <property type="match status" value="1"/>
</dbReference>
<dbReference type="CDD" id="cd00067">
    <property type="entry name" value="GAL4"/>
    <property type="match status" value="1"/>
</dbReference>
<feature type="region of interest" description="Disordered" evidence="1">
    <location>
        <begin position="1"/>
        <end position="43"/>
    </location>
</feature>
<evidence type="ECO:0000259" key="2">
    <source>
        <dbReference type="PROSITE" id="PS50048"/>
    </source>
</evidence>
<evidence type="ECO:0000256" key="1">
    <source>
        <dbReference type="SAM" id="MobiDB-lite"/>
    </source>
</evidence>
<keyword evidence="4" id="KW-1185">Reference proteome</keyword>
<dbReference type="InterPro" id="IPR036864">
    <property type="entry name" value="Zn2-C6_fun-type_DNA-bd_sf"/>
</dbReference>
<feature type="compositionally biased region" description="Basic and acidic residues" evidence="1">
    <location>
        <begin position="9"/>
        <end position="24"/>
    </location>
</feature>
<evidence type="ECO:0000313" key="4">
    <source>
        <dbReference type="Proteomes" id="UP000815677"/>
    </source>
</evidence>
<dbReference type="EMBL" id="DF846814">
    <property type="protein sequence ID" value="GAT51013.1"/>
    <property type="molecule type" value="Genomic_DNA"/>
</dbReference>
<organism evidence="3 4">
    <name type="scientific">Mycena chlorophos</name>
    <name type="common">Agaric fungus</name>
    <name type="synonym">Agaricus chlorophos</name>
    <dbReference type="NCBI Taxonomy" id="658473"/>
    <lineage>
        <taxon>Eukaryota</taxon>
        <taxon>Fungi</taxon>
        <taxon>Dikarya</taxon>
        <taxon>Basidiomycota</taxon>
        <taxon>Agaricomycotina</taxon>
        <taxon>Agaricomycetes</taxon>
        <taxon>Agaricomycetidae</taxon>
        <taxon>Agaricales</taxon>
        <taxon>Marasmiineae</taxon>
        <taxon>Mycenaceae</taxon>
        <taxon>Mycena</taxon>
    </lineage>
</organism>
<evidence type="ECO:0000313" key="3">
    <source>
        <dbReference type="EMBL" id="GAT51013.1"/>
    </source>
</evidence>
<protein>
    <recommendedName>
        <fullName evidence="2">Zn(2)-C6 fungal-type domain-containing protein</fullName>
    </recommendedName>
</protein>
<feature type="domain" description="Zn(2)-C6 fungal-type" evidence="2">
    <location>
        <begin position="245"/>
        <end position="292"/>
    </location>
</feature>
<name>A0ABQ0LIS0_MYCCL</name>
<proteinExistence type="predicted"/>
<sequence length="463" mass="51757">MRGPGDPQWNREKEEAAAATRAEESSMTSSSIKHRKRQLTRNLHPTPKELELELWRISEVADLSRKTKSPCLYCCFKLDISTRKVAELFEKFWHLVVWTTSIRLYGDPWGGVSSNGDGGPPAGIRRSRNSKNSPRLYRNSYLDVLMSFSRSNRLYEKMQCESSRRSLQQETIKSCSKILKFLLGYRYSPPSVPHEPKDEYLPPLWDGPMSDETDMVGLPNISGHYLVDSSTLKSKRTKPRRTNRACLKCRKAKVRCIRHTNTGIGTGSPTTALRLAETQCERCTRRGEACEYGDGDGRDGSDGGMDLAHAALMDSATRIRPYPSNSRYYDRGSLSSGPVRLPVPWADTRQGEGYGDGDHDYEQPTMDIRTSPALSSFSDTSSAASALGPGTYSFSESDAAPIAIRLRAPNSSRRPHTLPPVRNPDYEYYAPVPHSPRPFGVAHSGWDNLEVVAAQDRVAHSYS</sequence>
<dbReference type="PROSITE" id="PS50048">
    <property type="entry name" value="ZN2_CY6_FUNGAL_2"/>
    <property type="match status" value="1"/>
</dbReference>
<reference evidence="3" key="1">
    <citation type="submission" date="2014-09" db="EMBL/GenBank/DDBJ databases">
        <title>Genome sequence of the luminous mushroom Mycena chlorophos for searching fungal bioluminescence genes.</title>
        <authorList>
            <person name="Tanaka Y."/>
            <person name="Kasuga D."/>
            <person name="Oba Y."/>
            <person name="Hase S."/>
            <person name="Sato K."/>
            <person name="Oba Y."/>
            <person name="Sakakibara Y."/>
        </authorList>
    </citation>
    <scope>NUCLEOTIDE SEQUENCE</scope>
</reference>
<accession>A0ABQ0LIS0</accession>
<dbReference type="Proteomes" id="UP000815677">
    <property type="component" value="Unassembled WGS sequence"/>
</dbReference>
<dbReference type="SMART" id="SM00066">
    <property type="entry name" value="GAL4"/>
    <property type="match status" value="1"/>
</dbReference>
<dbReference type="InterPro" id="IPR001138">
    <property type="entry name" value="Zn2Cys6_DnaBD"/>
</dbReference>
<gene>
    <name evidence="3" type="ORF">MCHLO_08192</name>
</gene>
<dbReference type="SUPFAM" id="SSF57701">
    <property type="entry name" value="Zn2/Cys6 DNA-binding domain"/>
    <property type="match status" value="1"/>
</dbReference>